<organism evidence="1 2">
    <name type="scientific">Mycena citricolor</name>
    <dbReference type="NCBI Taxonomy" id="2018698"/>
    <lineage>
        <taxon>Eukaryota</taxon>
        <taxon>Fungi</taxon>
        <taxon>Dikarya</taxon>
        <taxon>Basidiomycota</taxon>
        <taxon>Agaricomycotina</taxon>
        <taxon>Agaricomycetes</taxon>
        <taxon>Agaricomycetidae</taxon>
        <taxon>Agaricales</taxon>
        <taxon>Marasmiineae</taxon>
        <taxon>Mycenaceae</taxon>
        <taxon>Mycena</taxon>
    </lineage>
</organism>
<name>A0AAD2H2U4_9AGAR</name>
<dbReference type="Proteomes" id="UP001295794">
    <property type="component" value="Unassembled WGS sequence"/>
</dbReference>
<evidence type="ECO:0000313" key="2">
    <source>
        <dbReference type="Proteomes" id="UP001295794"/>
    </source>
</evidence>
<sequence>DLEPHVHVPDISSMYGLGDVSGLWRKMLIILSHSPMTSSSTPSLAALKASTWISRSASASLSRAERTLPMQHILAEVVMIDMLLDEVSPNADTCSLRSVANRVKH</sequence>
<dbReference type="EMBL" id="CAVNYO010000136">
    <property type="protein sequence ID" value="CAK5267982.1"/>
    <property type="molecule type" value="Genomic_DNA"/>
</dbReference>
<gene>
    <name evidence="1" type="ORF">MYCIT1_LOCUS10942</name>
</gene>
<accession>A0AAD2H2U4</accession>
<dbReference type="AlphaFoldDB" id="A0AAD2H2U4"/>
<evidence type="ECO:0000313" key="1">
    <source>
        <dbReference type="EMBL" id="CAK5267982.1"/>
    </source>
</evidence>
<comment type="caution">
    <text evidence="1">The sequence shown here is derived from an EMBL/GenBank/DDBJ whole genome shotgun (WGS) entry which is preliminary data.</text>
</comment>
<proteinExistence type="predicted"/>
<feature type="non-terminal residue" evidence="1">
    <location>
        <position position="1"/>
    </location>
</feature>
<reference evidence="1" key="1">
    <citation type="submission" date="2023-11" db="EMBL/GenBank/DDBJ databases">
        <authorList>
            <person name="De Vega J J."/>
            <person name="De Vega J J."/>
        </authorList>
    </citation>
    <scope>NUCLEOTIDE SEQUENCE</scope>
</reference>
<protein>
    <submittedName>
        <fullName evidence="1">Uncharacterized protein</fullName>
    </submittedName>
</protein>
<keyword evidence="2" id="KW-1185">Reference proteome</keyword>